<dbReference type="PANTHER" id="PTHR11852:SF0">
    <property type="entry name" value="PLATELET-ACTIVATING FACTOR ACETYLHYDROLASE IB SUBUNIT BETA HOMOLOG"/>
    <property type="match status" value="1"/>
</dbReference>
<dbReference type="CDD" id="cd01820">
    <property type="entry name" value="PAF_acetylesterase_like"/>
    <property type="match status" value="1"/>
</dbReference>
<feature type="domain" description="SGNH hydrolase-type esterase" evidence="3">
    <location>
        <begin position="38"/>
        <end position="197"/>
    </location>
</feature>
<gene>
    <name evidence="4" type="ORF">CLODIP_2_CD11984</name>
</gene>
<evidence type="ECO:0000256" key="1">
    <source>
        <dbReference type="ARBA" id="ARBA00038184"/>
    </source>
</evidence>
<evidence type="ECO:0000259" key="3">
    <source>
        <dbReference type="Pfam" id="PF13472"/>
    </source>
</evidence>
<proteinExistence type="inferred from homology"/>
<dbReference type="Gene3D" id="3.40.50.1110">
    <property type="entry name" value="SGNH hydrolase"/>
    <property type="match status" value="1"/>
</dbReference>
<sequence length="235" mass="26690">MNPATTPVPPEDVQGDNRWMNIHERFLEETLLEPEVLFIGDSLIRNLAHTDMWRQHFVPMHSLNFGIGGDQTQHVLWRVLNGELEHMKPKVVVLLVGTNNVGHLPEMIVEGIREVIKVIQSKQPQAYLVLISLLPRGQKPNPLRERNAKVNELLKEQLVGLEKVQVLDVNEGIVQADGKIDAHDMDDYLHLTPEGYRKFFEPLLELLTQLLTEGEEEELEDCESSGSACSPLKTE</sequence>
<dbReference type="Pfam" id="PF13472">
    <property type="entry name" value="Lipase_GDSL_2"/>
    <property type="match status" value="1"/>
</dbReference>
<comment type="similarity">
    <text evidence="1">Belongs to the 'GDSL' lipolytic enzyme family. Platelet-activating factor acetylhydrolase IB beta/gamma subunits subfamily.</text>
</comment>
<dbReference type="OrthoDB" id="505607at2759"/>
<keyword evidence="5" id="KW-1185">Reference proteome</keyword>
<protein>
    <recommendedName>
        <fullName evidence="3">SGNH hydrolase-type esterase domain-containing protein</fullName>
    </recommendedName>
</protein>
<comment type="caution">
    <text evidence="4">The sequence shown here is derived from an EMBL/GenBank/DDBJ whole genome shotgun (WGS) entry which is preliminary data.</text>
</comment>
<reference evidence="4 5" key="1">
    <citation type="submission" date="2020-04" db="EMBL/GenBank/DDBJ databases">
        <authorList>
            <person name="Alioto T."/>
            <person name="Alioto T."/>
            <person name="Gomez Garrido J."/>
        </authorList>
    </citation>
    <scope>NUCLEOTIDE SEQUENCE [LARGE SCALE GENOMIC DNA]</scope>
</reference>
<dbReference type="InterPro" id="IPR036514">
    <property type="entry name" value="SGNH_hydro_sf"/>
</dbReference>
<name>A0A8S1DL37_9INSE</name>
<evidence type="ECO:0000313" key="4">
    <source>
        <dbReference type="EMBL" id="CAB3378744.1"/>
    </source>
</evidence>
<accession>A0A8S1DL37</accession>
<dbReference type="Proteomes" id="UP000494165">
    <property type="component" value="Unassembled WGS sequence"/>
</dbReference>
<dbReference type="AlphaFoldDB" id="A0A8S1DL37"/>
<feature type="region of interest" description="Disordered" evidence="2">
    <location>
        <begin position="216"/>
        <end position="235"/>
    </location>
</feature>
<dbReference type="InterPro" id="IPR013830">
    <property type="entry name" value="SGNH_hydro"/>
</dbReference>
<dbReference type="PANTHER" id="PTHR11852">
    <property type="entry name" value="PLATELET-ACTIVATING FACTOR ACETYLHYDROLASE"/>
    <property type="match status" value="1"/>
</dbReference>
<evidence type="ECO:0000313" key="5">
    <source>
        <dbReference type="Proteomes" id="UP000494165"/>
    </source>
</evidence>
<evidence type="ECO:0000256" key="2">
    <source>
        <dbReference type="SAM" id="MobiDB-lite"/>
    </source>
</evidence>
<organism evidence="4 5">
    <name type="scientific">Cloeon dipterum</name>
    <dbReference type="NCBI Taxonomy" id="197152"/>
    <lineage>
        <taxon>Eukaryota</taxon>
        <taxon>Metazoa</taxon>
        <taxon>Ecdysozoa</taxon>
        <taxon>Arthropoda</taxon>
        <taxon>Hexapoda</taxon>
        <taxon>Insecta</taxon>
        <taxon>Pterygota</taxon>
        <taxon>Palaeoptera</taxon>
        <taxon>Ephemeroptera</taxon>
        <taxon>Pisciforma</taxon>
        <taxon>Baetidae</taxon>
        <taxon>Cloeon</taxon>
    </lineage>
</organism>
<dbReference type="EMBL" id="CADEPI010000171">
    <property type="protein sequence ID" value="CAB3378744.1"/>
    <property type="molecule type" value="Genomic_DNA"/>
</dbReference>
<dbReference type="SUPFAM" id="SSF52266">
    <property type="entry name" value="SGNH hydrolase"/>
    <property type="match status" value="1"/>
</dbReference>